<feature type="chain" id="PRO_5046794528" description="ZU5 domain-containing protein" evidence="1">
    <location>
        <begin position="22"/>
        <end position="481"/>
    </location>
</feature>
<feature type="signal peptide" evidence="1">
    <location>
        <begin position="1"/>
        <end position="21"/>
    </location>
</feature>
<evidence type="ECO:0000256" key="1">
    <source>
        <dbReference type="SAM" id="SignalP"/>
    </source>
</evidence>
<keyword evidence="1" id="KW-0732">Signal</keyword>
<dbReference type="Proteomes" id="UP001597511">
    <property type="component" value="Unassembled WGS sequence"/>
</dbReference>
<gene>
    <name evidence="2" type="ORF">ACFS6H_02110</name>
</gene>
<dbReference type="Gene3D" id="2.60.220.30">
    <property type="match status" value="1"/>
</dbReference>
<protein>
    <recommendedName>
        <fullName evidence="4">ZU5 domain-containing protein</fullName>
    </recommendedName>
</protein>
<dbReference type="EMBL" id="JBHUOZ010000001">
    <property type="protein sequence ID" value="MFD2918484.1"/>
    <property type="molecule type" value="Genomic_DNA"/>
</dbReference>
<accession>A0ABW5ZZM9</accession>
<organism evidence="2 3">
    <name type="scientific">Terrimonas rubra</name>
    <dbReference type="NCBI Taxonomy" id="1035890"/>
    <lineage>
        <taxon>Bacteria</taxon>
        <taxon>Pseudomonadati</taxon>
        <taxon>Bacteroidota</taxon>
        <taxon>Chitinophagia</taxon>
        <taxon>Chitinophagales</taxon>
        <taxon>Chitinophagaceae</taxon>
        <taxon>Terrimonas</taxon>
    </lineage>
</organism>
<evidence type="ECO:0000313" key="2">
    <source>
        <dbReference type="EMBL" id="MFD2918484.1"/>
    </source>
</evidence>
<keyword evidence="3" id="KW-1185">Reference proteome</keyword>
<reference evidence="3" key="1">
    <citation type="journal article" date="2019" name="Int. J. Syst. Evol. Microbiol.">
        <title>The Global Catalogue of Microorganisms (GCM) 10K type strain sequencing project: providing services to taxonomists for standard genome sequencing and annotation.</title>
        <authorList>
            <consortium name="The Broad Institute Genomics Platform"/>
            <consortium name="The Broad Institute Genome Sequencing Center for Infectious Disease"/>
            <person name="Wu L."/>
            <person name="Ma J."/>
        </authorList>
    </citation>
    <scope>NUCLEOTIDE SEQUENCE [LARGE SCALE GENOMIC DNA]</scope>
    <source>
        <strain evidence="3">KCTC 23299</strain>
    </source>
</reference>
<evidence type="ECO:0000313" key="3">
    <source>
        <dbReference type="Proteomes" id="UP001597511"/>
    </source>
</evidence>
<comment type="caution">
    <text evidence="2">The sequence shown here is derived from an EMBL/GenBank/DDBJ whole genome shotgun (WGS) entry which is preliminary data.</text>
</comment>
<name>A0ABW5ZZM9_9BACT</name>
<dbReference type="PROSITE" id="PS51257">
    <property type="entry name" value="PROKAR_LIPOPROTEIN"/>
    <property type="match status" value="1"/>
</dbReference>
<dbReference type="RefSeq" id="WP_386094696.1">
    <property type="nucleotide sequence ID" value="NZ_JBHUOZ010000001.1"/>
</dbReference>
<proteinExistence type="predicted"/>
<evidence type="ECO:0008006" key="4">
    <source>
        <dbReference type="Google" id="ProtNLM"/>
    </source>
</evidence>
<sequence length="481" mass="52062">MKPLQLLTVLAAILIFSSCKKGLGDDNTNPFENATPVVTEKGTPLGSATSYPVNASATTITSADGKLDLIIPAGAFSSATTVSIQPISNLAPLGLSTGYRLLPEGVTFSKPITLRFHYTDADLGTAVEDFLWINTQNNDGTWSGIKNSVVDKATKTITVETTHFSDWTIGRFMDLTLTPARATVKVNETLNLSITGFLETDENRDDLLVPLSPVKFGPNTKVTEEQQILLATQQFLSFNIKEWMVNGATSGGRFGSIEPGNLHAVYKAPGTVPNPAKVSLSVNMVARKRNLPNTNYMLVSEVTIIGSPYYLRLKVDGGEYFYTEYGVGGVLPADNNNFQMVNCGVTDEGFLQIAAGYYANSNLTNSFTINIKKTTSGSYSLNCFNNTSGQADEMVFMPASNGIGYQNNYVVRSRNAQNNCTSTYKCAAINTSFTKFGAGRMTEVEGSFSGTLYYNGLDFDSQCKSSEAHNVSGDFLLMRLN</sequence>